<evidence type="ECO:0000256" key="6">
    <source>
        <dbReference type="ARBA" id="ARBA00023170"/>
    </source>
</evidence>
<dbReference type="PANTHER" id="PTHR11334">
    <property type="entry name" value="MAS-RELATED G-PROTEIN COUPLED RECEPTOR"/>
    <property type="match status" value="1"/>
</dbReference>
<dbReference type="PANTHER" id="PTHR11334:SF69">
    <property type="entry name" value="G-PROTEIN COUPLED RECEPTORS FAMILY 1 PROFILE DOMAIN-CONTAINING PROTEIN"/>
    <property type="match status" value="1"/>
</dbReference>
<evidence type="ECO:0000259" key="10">
    <source>
        <dbReference type="PROSITE" id="PS50262"/>
    </source>
</evidence>
<dbReference type="FunCoup" id="A0A6J0VJ17">
    <property type="interactions" value="13"/>
</dbReference>
<feature type="transmembrane region" description="Helical" evidence="9">
    <location>
        <begin position="161"/>
        <end position="183"/>
    </location>
</feature>
<sequence>MQRLNTMTNFSLTTLSPSDAGKKYDGTYNETGLPDESSNCHDPGLDKEVLVFAIFTVLFCILGILGNGIVIHLLGSSKRNTFTMYILNLSIADFGLVTAELIIEIHWFVTHLYCGFPYHSFQTVFLIMYSTGQFLLTVISIDRCMSLFFPIWYRCRRPPHLPFILCIIIWVLSLILGGVHHILIVTTSLGDSNLMYQFIVNAVLCLPLMTVSSLTLLIKVYFVSNQQKRGKLLLAILLTLIFFLILAFPLNAFYFTIYIFHTIHPNLVHYGYLCACINSSINPLIYYIVGRVKMGRAKQSMKDILQRMFKEEEQSSEEMETTEGKI</sequence>
<dbReference type="PROSITE" id="PS50262">
    <property type="entry name" value="G_PROTEIN_RECEP_F1_2"/>
    <property type="match status" value="1"/>
</dbReference>
<evidence type="ECO:0000256" key="1">
    <source>
        <dbReference type="ARBA" id="ARBA00004141"/>
    </source>
</evidence>
<accession>A0A6J0VJ17</accession>
<dbReference type="PRINTS" id="PR00237">
    <property type="entry name" value="GPCRRHODOPSN"/>
</dbReference>
<evidence type="ECO:0000256" key="7">
    <source>
        <dbReference type="ARBA" id="ARBA00023224"/>
    </source>
</evidence>
<dbReference type="AlphaFoldDB" id="A0A6J0VJ17"/>
<dbReference type="GO" id="GO:0005886">
    <property type="term" value="C:plasma membrane"/>
    <property type="evidence" value="ECO:0007669"/>
    <property type="project" value="UniProtKB-SubCell"/>
</dbReference>
<keyword evidence="5 9" id="KW-0472">Membrane</keyword>
<dbReference type="PROSITE" id="PS00237">
    <property type="entry name" value="G_PROTEIN_RECEP_F1_1"/>
    <property type="match status" value="1"/>
</dbReference>
<feature type="transmembrane region" description="Helical" evidence="9">
    <location>
        <begin position="267"/>
        <end position="289"/>
    </location>
</feature>
<feature type="transmembrane region" description="Helical" evidence="9">
    <location>
        <begin position="121"/>
        <end position="141"/>
    </location>
</feature>
<evidence type="ECO:0000313" key="12">
    <source>
        <dbReference type="RefSeq" id="XP_020670724.2"/>
    </source>
</evidence>
<keyword evidence="11" id="KW-1185">Reference proteome</keyword>
<keyword evidence="3 9" id="KW-1133">Transmembrane helix</keyword>
<dbReference type="Pfam" id="PF00001">
    <property type="entry name" value="7tm_1"/>
    <property type="match status" value="1"/>
</dbReference>
<dbReference type="RefSeq" id="XP_020670724.2">
    <property type="nucleotide sequence ID" value="XM_020815065.2"/>
</dbReference>
<proteinExistence type="inferred from homology"/>
<keyword evidence="7 8" id="KW-0807">Transducer</keyword>
<name>A0A6J0VJ17_9SAUR</name>
<feature type="transmembrane region" description="Helical" evidence="9">
    <location>
        <begin position="195"/>
        <end position="220"/>
    </location>
</feature>
<evidence type="ECO:0000256" key="4">
    <source>
        <dbReference type="ARBA" id="ARBA00023040"/>
    </source>
</evidence>
<dbReference type="InterPro" id="IPR000276">
    <property type="entry name" value="GPCR_Rhodpsn"/>
</dbReference>
<comment type="similarity">
    <text evidence="8">Belongs to the G-protein coupled receptor 1 family.</text>
</comment>
<dbReference type="InterPro" id="IPR017452">
    <property type="entry name" value="GPCR_Rhodpsn_7TM"/>
</dbReference>
<dbReference type="GO" id="GO:0004930">
    <property type="term" value="F:G protein-coupled receptor activity"/>
    <property type="evidence" value="ECO:0007669"/>
    <property type="project" value="UniProtKB-KW"/>
</dbReference>
<dbReference type="GeneID" id="110091089"/>
<feature type="domain" description="G-protein coupled receptors family 1 profile" evidence="10">
    <location>
        <begin position="66"/>
        <end position="286"/>
    </location>
</feature>
<dbReference type="KEGG" id="pvt:110091089"/>
<evidence type="ECO:0000256" key="9">
    <source>
        <dbReference type="SAM" id="Phobius"/>
    </source>
</evidence>
<comment type="subcellular location">
    <subcellularLocation>
        <location evidence="1">Membrane</location>
        <topology evidence="1">Multi-pass membrane protein</topology>
    </subcellularLocation>
</comment>
<evidence type="ECO:0000256" key="3">
    <source>
        <dbReference type="ARBA" id="ARBA00022989"/>
    </source>
</evidence>
<evidence type="ECO:0000256" key="8">
    <source>
        <dbReference type="RuleBase" id="RU000688"/>
    </source>
</evidence>
<protein>
    <submittedName>
        <fullName evidence="12">Proto-oncogene Mas-like</fullName>
    </submittedName>
</protein>
<evidence type="ECO:0000256" key="5">
    <source>
        <dbReference type="ARBA" id="ARBA00023136"/>
    </source>
</evidence>
<organism evidence="11 12">
    <name type="scientific">Pogona vitticeps</name>
    <name type="common">central bearded dragon</name>
    <dbReference type="NCBI Taxonomy" id="103695"/>
    <lineage>
        <taxon>Eukaryota</taxon>
        <taxon>Metazoa</taxon>
        <taxon>Chordata</taxon>
        <taxon>Craniata</taxon>
        <taxon>Vertebrata</taxon>
        <taxon>Euteleostomi</taxon>
        <taxon>Lepidosauria</taxon>
        <taxon>Squamata</taxon>
        <taxon>Bifurcata</taxon>
        <taxon>Unidentata</taxon>
        <taxon>Episquamata</taxon>
        <taxon>Toxicofera</taxon>
        <taxon>Iguania</taxon>
        <taxon>Acrodonta</taxon>
        <taxon>Agamidae</taxon>
        <taxon>Amphibolurinae</taxon>
        <taxon>Pogona</taxon>
    </lineage>
</organism>
<reference evidence="12" key="1">
    <citation type="submission" date="2025-08" db="UniProtKB">
        <authorList>
            <consortium name="RefSeq"/>
        </authorList>
    </citation>
    <scope>IDENTIFICATION</scope>
</reference>
<dbReference type="PRINTS" id="PR02108">
    <property type="entry name" value="MRGPCRFAMILY"/>
</dbReference>
<feature type="transmembrane region" description="Helical" evidence="9">
    <location>
        <begin position="86"/>
        <end position="109"/>
    </location>
</feature>
<feature type="transmembrane region" description="Helical" evidence="9">
    <location>
        <begin position="232"/>
        <end position="261"/>
    </location>
</feature>
<evidence type="ECO:0000313" key="11">
    <source>
        <dbReference type="Proteomes" id="UP001652642"/>
    </source>
</evidence>
<dbReference type="OrthoDB" id="9631784at2759"/>
<dbReference type="InParanoid" id="A0A6J0VJ17"/>
<feature type="transmembrane region" description="Helical" evidence="9">
    <location>
        <begin position="49"/>
        <end position="74"/>
    </location>
</feature>
<dbReference type="SUPFAM" id="SSF81321">
    <property type="entry name" value="Family A G protein-coupled receptor-like"/>
    <property type="match status" value="1"/>
</dbReference>
<gene>
    <name evidence="12" type="primary">LOC110091089</name>
</gene>
<keyword evidence="6 8" id="KW-0675">Receptor</keyword>
<keyword evidence="4 8" id="KW-0297">G-protein coupled receptor</keyword>
<evidence type="ECO:0000256" key="2">
    <source>
        <dbReference type="ARBA" id="ARBA00022692"/>
    </source>
</evidence>
<keyword evidence="2 8" id="KW-0812">Transmembrane</keyword>
<dbReference type="Proteomes" id="UP001652642">
    <property type="component" value="Chromosome 4"/>
</dbReference>
<dbReference type="InterPro" id="IPR026234">
    <property type="entry name" value="MRGPCRFAMILY"/>
</dbReference>
<dbReference type="Gene3D" id="1.20.1070.10">
    <property type="entry name" value="Rhodopsin 7-helix transmembrane proteins"/>
    <property type="match status" value="1"/>
</dbReference>